<evidence type="ECO:0000313" key="2">
    <source>
        <dbReference type="EnsemblPlants" id="AET1Gv20160500.7"/>
    </source>
</evidence>
<protein>
    <submittedName>
        <fullName evidence="2">Uncharacterized protein</fullName>
    </submittedName>
</protein>
<sequence>RLDRIASFLPDIAVPLHHRFRWRSVCRCSTARWNFAWPEKNNDSTSPGRSTKFDQSQQKKEQLQQKKSPSWSEKMDDNTELTIVEDFDNRP</sequence>
<reference evidence="3" key="2">
    <citation type="journal article" date="2017" name="Nat. Plants">
        <title>The Aegilops tauschii genome reveals multiple impacts of transposons.</title>
        <authorList>
            <person name="Zhao G."/>
            <person name="Zou C."/>
            <person name="Li K."/>
            <person name="Wang K."/>
            <person name="Li T."/>
            <person name="Gao L."/>
            <person name="Zhang X."/>
            <person name="Wang H."/>
            <person name="Yang Z."/>
            <person name="Liu X."/>
            <person name="Jiang W."/>
            <person name="Mao L."/>
            <person name="Kong X."/>
            <person name="Jiao Y."/>
            <person name="Jia J."/>
        </authorList>
    </citation>
    <scope>NUCLEOTIDE SEQUENCE [LARGE SCALE GENOMIC DNA]</scope>
    <source>
        <strain evidence="3">cv. AL8/78</strain>
    </source>
</reference>
<organism evidence="2 3">
    <name type="scientific">Aegilops tauschii subsp. strangulata</name>
    <name type="common">Goatgrass</name>
    <dbReference type="NCBI Taxonomy" id="200361"/>
    <lineage>
        <taxon>Eukaryota</taxon>
        <taxon>Viridiplantae</taxon>
        <taxon>Streptophyta</taxon>
        <taxon>Embryophyta</taxon>
        <taxon>Tracheophyta</taxon>
        <taxon>Spermatophyta</taxon>
        <taxon>Magnoliopsida</taxon>
        <taxon>Liliopsida</taxon>
        <taxon>Poales</taxon>
        <taxon>Poaceae</taxon>
        <taxon>BOP clade</taxon>
        <taxon>Pooideae</taxon>
        <taxon>Triticodae</taxon>
        <taxon>Triticeae</taxon>
        <taxon>Triticinae</taxon>
        <taxon>Aegilops</taxon>
    </lineage>
</organism>
<reference evidence="2" key="3">
    <citation type="journal article" date="2017" name="Nature">
        <title>Genome sequence of the progenitor of the wheat D genome Aegilops tauschii.</title>
        <authorList>
            <person name="Luo M.C."/>
            <person name="Gu Y.Q."/>
            <person name="Puiu D."/>
            <person name="Wang H."/>
            <person name="Twardziok S.O."/>
            <person name="Deal K.R."/>
            <person name="Huo N."/>
            <person name="Zhu T."/>
            <person name="Wang L."/>
            <person name="Wang Y."/>
            <person name="McGuire P.E."/>
            <person name="Liu S."/>
            <person name="Long H."/>
            <person name="Ramasamy R.K."/>
            <person name="Rodriguez J.C."/>
            <person name="Van S.L."/>
            <person name="Yuan L."/>
            <person name="Wang Z."/>
            <person name="Xia Z."/>
            <person name="Xiao L."/>
            <person name="Anderson O.D."/>
            <person name="Ouyang S."/>
            <person name="Liang Y."/>
            <person name="Zimin A.V."/>
            <person name="Pertea G."/>
            <person name="Qi P."/>
            <person name="Bennetzen J.L."/>
            <person name="Dai X."/>
            <person name="Dawson M.W."/>
            <person name="Muller H.G."/>
            <person name="Kugler K."/>
            <person name="Rivarola-Duarte L."/>
            <person name="Spannagl M."/>
            <person name="Mayer K.F.X."/>
            <person name="Lu F.H."/>
            <person name="Bevan M.W."/>
            <person name="Leroy P."/>
            <person name="Li P."/>
            <person name="You F.M."/>
            <person name="Sun Q."/>
            <person name="Liu Z."/>
            <person name="Lyons E."/>
            <person name="Wicker T."/>
            <person name="Salzberg S.L."/>
            <person name="Devos K.M."/>
            <person name="Dvorak J."/>
        </authorList>
    </citation>
    <scope>NUCLEOTIDE SEQUENCE [LARGE SCALE GENOMIC DNA]</scope>
    <source>
        <strain evidence="2">cv. AL8/78</strain>
    </source>
</reference>
<evidence type="ECO:0000313" key="3">
    <source>
        <dbReference type="Proteomes" id="UP000015105"/>
    </source>
</evidence>
<evidence type="ECO:0000256" key="1">
    <source>
        <dbReference type="SAM" id="MobiDB-lite"/>
    </source>
</evidence>
<dbReference type="Proteomes" id="UP000015105">
    <property type="component" value="Chromosome 1D"/>
</dbReference>
<reference evidence="3" key="1">
    <citation type="journal article" date="2014" name="Science">
        <title>Ancient hybridizations among the ancestral genomes of bread wheat.</title>
        <authorList>
            <consortium name="International Wheat Genome Sequencing Consortium,"/>
            <person name="Marcussen T."/>
            <person name="Sandve S.R."/>
            <person name="Heier L."/>
            <person name="Spannagl M."/>
            <person name="Pfeifer M."/>
            <person name="Jakobsen K.S."/>
            <person name="Wulff B.B."/>
            <person name="Steuernagel B."/>
            <person name="Mayer K.F."/>
            <person name="Olsen O.A."/>
        </authorList>
    </citation>
    <scope>NUCLEOTIDE SEQUENCE [LARGE SCALE GENOMIC DNA]</scope>
    <source>
        <strain evidence="3">cv. AL8/78</strain>
    </source>
</reference>
<accession>A0A452XTT9</accession>
<dbReference type="AlphaFoldDB" id="A0A452XTT9"/>
<dbReference type="EnsemblPlants" id="AET1Gv20160500.7">
    <property type="protein sequence ID" value="AET1Gv20160500.7"/>
    <property type="gene ID" value="AET1Gv20160500"/>
</dbReference>
<proteinExistence type="predicted"/>
<keyword evidence="3" id="KW-1185">Reference proteome</keyword>
<feature type="region of interest" description="Disordered" evidence="1">
    <location>
        <begin position="37"/>
        <end position="91"/>
    </location>
</feature>
<reference evidence="2" key="5">
    <citation type="journal article" date="2021" name="G3 (Bethesda)">
        <title>Aegilops tauschii genome assembly Aet v5.0 features greater sequence contiguity and improved annotation.</title>
        <authorList>
            <person name="Wang L."/>
            <person name="Zhu T."/>
            <person name="Rodriguez J.C."/>
            <person name="Deal K.R."/>
            <person name="Dubcovsky J."/>
            <person name="McGuire P.E."/>
            <person name="Lux T."/>
            <person name="Spannagl M."/>
            <person name="Mayer K.F.X."/>
            <person name="Baldrich P."/>
            <person name="Meyers B.C."/>
            <person name="Huo N."/>
            <person name="Gu Y.Q."/>
            <person name="Zhou H."/>
            <person name="Devos K.M."/>
            <person name="Bennetzen J.L."/>
            <person name="Unver T."/>
            <person name="Budak H."/>
            <person name="Gulick P.J."/>
            <person name="Galiba G."/>
            <person name="Kalapos B."/>
            <person name="Nelson D.R."/>
            <person name="Li P."/>
            <person name="You F.M."/>
            <person name="Luo M.C."/>
            <person name="Dvorak J."/>
        </authorList>
    </citation>
    <scope>NUCLEOTIDE SEQUENCE [LARGE SCALE GENOMIC DNA]</scope>
    <source>
        <strain evidence="2">cv. AL8/78</strain>
    </source>
</reference>
<name>A0A452XTT9_AEGTS</name>
<reference evidence="2" key="4">
    <citation type="submission" date="2019-03" db="UniProtKB">
        <authorList>
            <consortium name="EnsemblPlants"/>
        </authorList>
    </citation>
    <scope>IDENTIFICATION</scope>
</reference>
<dbReference type="Gramene" id="AET1Gv20160500.7">
    <property type="protein sequence ID" value="AET1Gv20160500.7"/>
    <property type="gene ID" value="AET1Gv20160500"/>
</dbReference>